<feature type="compositionally biased region" description="Polar residues" evidence="1">
    <location>
        <begin position="245"/>
        <end position="256"/>
    </location>
</feature>
<keyword evidence="3" id="KW-1185">Reference proteome</keyword>
<organism evidence="2 3">
    <name type="scientific">Isoptericola halotolerans</name>
    <dbReference type="NCBI Taxonomy" id="300560"/>
    <lineage>
        <taxon>Bacteria</taxon>
        <taxon>Bacillati</taxon>
        <taxon>Actinomycetota</taxon>
        <taxon>Actinomycetes</taxon>
        <taxon>Micrococcales</taxon>
        <taxon>Promicromonosporaceae</taxon>
        <taxon>Isoptericola</taxon>
    </lineage>
</organism>
<comment type="caution">
    <text evidence="2">The sequence shown here is derived from an EMBL/GenBank/DDBJ whole genome shotgun (WGS) entry which is preliminary data.</text>
</comment>
<evidence type="ECO:0000256" key="1">
    <source>
        <dbReference type="SAM" id="MobiDB-lite"/>
    </source>
</evidence>
<accession>A0ABX5EFS0</accession>
<evidence type="ECO:0000313" key="2">
    <source>
        <dbReference type="EMBL" id="PRZ08094.1"/>
    </source>
</evidence>
<name>A0ABX5EFS0_9MICO</name>
<dbReference type="RefSeq" id="WP_106266015.1">
    <property type="nucleotide sequence ID" value="NZ_PVTX01000003.1"/>
</dbReference>
<protein>
    <recommendedName>
        <fullName evidence="4">Nucleotidyltransferase AbiEii toxin of type IV toxin-antitoxin system</fullName>
    </recommendedName>
</protein>
<feature type="region of interest" description="Disordered" evidence="1">
    <location>
        <begin position="241"/>
        <end position="268"/>
    </location>
</feature>
<proteinExistence type="predicted"/>
<sequence>MIVLPRSSAELERAWGLLFDLQMAMPDDWTIVGGQMVLLHCAERGAFPTRATDDLDAVLDVRANGQVLRDFTAQLYQRGFRPTGTSPQGHQHRWKAGDATIDVMIPRHVGARAASRTGITNATTLETPAAQQALDRSEAVEMRAGDHQGVVNRPSMLGALVAKAAASTVALDVGRDRHLIDFATLAVIARAADGVRNATKRDLDYLGHALGALRGRPDIVASVPGADDGVERVRRAFQLARERVTGSQGSTASQNRPGWVPPGAASRG</sequence>
<dbReference type="EMBL" id="PVTX01000003">
    <property type="protein sequence ID" value="PRZ08094.1"/>
    <property type="molecule type" value="Genomic_DNA"/>
</dbReference>
<evidence type="ECO:0008006" key="4">
    <source>
        <dbReference type="Google" id="ProtNLM"/>
    </source>
</evidence>
<gene>
    <name evidence="2" type="ORF">BCL65_10319</name>
</gene>
<reference evidence="2 3" key="1">
    <citation type="submission" date="2018-03" db="EMBL/GenBank/DDBJ databases">
        <title>Comparative analysis of microorganisms from saline springs in Andes Mountain Range, Colombia.</title>
        <authorList>
            <person name="Rubin E."/>
        </authorList>
    </citation>
    <scope>NUCLEOTIDE SEQUENCE [LARGE SCALE GENOMIC DNA]</scope>
    <source>
        <strain evidence="2 3">CG 23</strain>
    </source>
</reference>
<evidence type="ECO:0000313" key="3">
    <source>
        <dbReference type="Proteomes" id="UP000239895"/>
    </source>
</evidence>
<dbReference type="Proteomes" id="UP000239895">
    <property type="component" value="Unassembled WGS sequence"/>
</dbReference>